<dbReference type="OrthoDB" id="408152at2759"/>
<keyword evidence="1" id="KW-1133">Transmembrane helix</keyword>
<reference evidence="3" key="1">
    <citation type="submission" date="2016-02" db="EMBL/GenBank/DDBJ databases">
        <title>Draft genome sequence of Microdochium bolleyi, a fungal endophyte of beachgrass.</title>
        <authorList>
            <consortium name="DOE Joint Genome Institute"/>
            <person name="David A.S."/>
            <person name="May G."/>
            <person name="Haridas S."/>
            <person name="Lim J."/>
            <person name="Wang M."/>
            <person name="Labutti K."/>
            <person name="Lipzen A."/>
            <person name="Barry K."/>
            <person name="Grigoriev I.V."/>
        </authorList>
    </citation>
    <scope>NUCLEOTIDE SEQUENCE [LARGE SCALE GENOMIC DNA]</scope>
    <source>
        <strain evidence="3">J235TASD1</strain>
    </source>
</reference>
<dbReference type="PANTHER" id="PTHR36978:SF3">
    <property type="entry name" value="P-LOOP CONTAINING NUCLEOSIDE TRIPHOSPHATE HYDROLASE PROTEIN"/>
    <property type="match status" value="1"/>
</dbReference>
<evidence type="ECO:0000313" key="2">
    <source>
        <dbReference type="EMBL" id="KXJ90297.1"/>
    </source>
</evidence>
<dbReference type="InterPro" id="IPR040632">
    <property type="entry name" value="Sulfotransfer_4"/>
</dbReference>
<dbReference type="GO" id="GO:0016787">
    <property type="term" value="F:hydrolase activity"/>
    <property type="evidence" value="ECO:0007669"/>
    <property type="project" value="UniProtKB-KW"/>
</dbReference>
<dbReference type="STRING" id="196109.A0A136IZC8"/>
<dbReference type="Gene3D" id="3.40.50.300">
    <property type="entry name" value="P-loop containing nucleotide triphosphate hydrolases"/>
    <property type="match status" value="1"/>
</dbReference>
<accession>A0A136IZC8</accession>
<dbReference type="Proteomes" id="UP000070501">
    <property type="component" value="Unassembled WGS sequence"/>
</dbReference>
<organism evidence="2 3">
    <name type="scientific">Microdochium bolleyi</name>
    <dbReference type="NCBI Taxonomy" id="196109"/>
    <lineage>
        <taxon>Eukaryota</taxon>
        <taxon>Fungi</taxon>
        <taxon>Dikarya</taxon>
        <taxon>Ascomycota</taxon>
        <taxon>Pezizomycotina</taxon>
        <taxon>Sordariomycetes</taxon>
        <taxon>Xylariomycetidae</taxon>
        <taxon>Xylariales</taxon>
        <taxon>Microdochiaceae</taxon>
        <taxon>Microdochium</taxon>
    </lineage>
</organism>
<proteinExistence type="predicted"/>
<protein>
    <submittedName>
        <fullName evidence="2">p-loop containing nucleoside triphosphate hydrolase protein</fullName>
    </submittedName>
</protein>
<feature type="transmembrane region" description="Helical" evidence="1">
    <location>
        <begin position="242"/>
        <end position="262"/>
    </location>
</feature>
<keyword evidence="1" id="KW-0472">Membrane</keyword>
<dbReference type="SUPFAM" id="SSF52540">
    <property type="entry name" value="P-loop containing nucleoside triphosphate hydrolases"/>
    <property type="match status" value="1"/>
</dbReference>
<keyword evidence="1" id="KW-0812">Transmembrane</keyword>
<evidence type="ECO:0000313" key="3">
    <source>
        <dbReference type="Proteomes" id="UP000070501"/>
    </source>
</evidence>
<dbReference type="PANTHER" id="PTHR36978">
    <property type="entry name" value="P-LOOP CONTAINING NUCLEOTIDE TRIPHOSPHATE HYDROLASE"/>
    <property type="match status" value="1"/>
</dbReference>
<dbReference type="InterPro" id="IPR027417">
    <property type="entry name" value="P-loop_NTPase"/>
</dbReference>
<keyword evidence="2" id="KW-0378">Hydrolase</keyword>
<dbReference type="Pfam" id="PF17784">
    <property type="entry name" value="Sulfotransfer_4"/>
    <property type="match status" value="1"/>
</dbReference>
<dbReference type="EMBL" id="KQ964253">
    <property type="protein sequence ID" value="KXJ90297.1"/>
    <property type="molecule type" value="Genomic_DNA"/>
</dbReference>
<sequence length="269" mass="30619">MSKDPSRGVEVILAGLPRTGSVSMAVAVGTLLRGPVMHGGNHLFAKEDDAYGRNFSKAFALRRRGDKAALLKLLRRLFAGYVAVADLPPIAFVEELLELYPEAKVVLVRRDPEKWWMSFNAILQKDTPFQRVMVAPLPGLRWSFTLGRYWEEWWQGILRPGEPVGPVLMERHAEYIRRVVPRERLLEMELSEGWAPLCEFLGKPVPQGSRKEGAAVAMPFPRLNEAKSRDAFFRYVRKKARLVWLGIFTTAGAVGYLGWRAWLGDLWRM</sequence>
<dbReference type="InParanoid" id="A0A136IZC8"/>
<dbReference type="AlphaFoldDB" id="A0A136IZC8"/>
<name>A0A136IZC8_9PEZI</name>
<keyword evidence="3" id="KW-1185">Reference proteome</keyword>
<evidence type="ECO:0000256" key="1">
    <source>
        <dbReference type="SAM" id="Phobius"/>
    </source>
</evidence>
<gene>
    <name evidence="2" type="ORF">Micbo1qcDRAFT_205895</name>
</gene>